<dbReference type="STRING" id="477690.SAMN05216474_1897"/>
<reference evidence="5 6" key="1">
    <citation type="submission" date="2016-10" db="EMBL/GenBank/DDBJ databases">
        <authorList>
            <person name="de Groot N.N."/>
        </authorList>
    </citation>
    <scope>NUCLEOTIDE SEQUENCE [LARGE SCALE GENOMIC DNA]</scope>
    <source>
        <strain evidence="5 6">CGMCC 1.7005</strain>
    </source>
</reference>
<dbReference type="InterPro" id="IPR023228">
    <property type="entry name" value="SAM_OH_AdoTrfase_N_sf"/>
</dbReference>
<feature type="domain" description="S-adenosyl-l-methionine hydroxide adenosyltransferase N-terminal" evidence="3">
    <location>
        <begin position="4"/>
        <end position="154"/>
    </location>
</feature>
<dbReference type="EMBL" id="FPAS01000002">
    <property type="protein sequence ID" value="SFT70000.1"/>
    <property type="molecule type" value="Genomic_DNA"/>
</dbReference>
<evidence type="ECO:0000313" key="6">
    <source>
        <dbReference type="Proteomes" id="UP000236454"/>
    </source>
</evidence>
<dbReference type="InterPro" id="IPR046470">
    <property type="entry name" value="SAM_HAT_C"/>
</dbReference>
<keyword evidence="1" id="KW-0949">S-adenosyl-L-methionine</keyword>
<dbReference type="OrthoDB" id="9792195at2"/>
<dbReference type="InterPro" id="IPR046469">
    <property type="entry name" value="SAM_HAT_N"/>
</dbReference>
<feature type="domain" description="S-adenosyl-l-methionine hydroxide adenosyltransferase C-terminal" evidence="4">
    <location>
        <begin position="177"/>
        <end position="270"/>
    </location>
</feature>
<evidence type="ECO:0000259" key="3">
    <source>
        <dbReference type="Pfam" id="PF01887"/>
    </source>
</evidence>
<dbReference type="Gene3D" id="3.40.50.10790">
    <property type="entry name" value="S-adenosyl-l-methionine hydroxide adenosyltransferase, N-terminal"/>
    <property type="match status" value="1"/>
</dbReference>
<organism evidence="5 6">
    <name type="scientific">Lishizhenia tianjinensis</name>
    <dbReference type="NCBI Taxonomy" id="477690"/>
    <lineage>
        <taxon>Bacteria</taxon>
        <taxon>Pseudomonadati</taxon>
        <taxon>Bacteroidota</taxon>
        <taxon>Flavobacteriia</taxon>
        <taxon>Flavobacteriales</taxon>
        <taxon>Crocinitomicaceae</taxon>
        <taxon>Lishizhenia</taxon>
    </lineage>
</organism>
<dbReference type="InterPro" id="IPR023227">
    <property type="entry name" value="SAM_OH_AdoTrfase_C_sf"/>
</dbReference>
<dbReference type="RefSeq" id="WP_090248760.1">
    <property type="nucleotide sequence ID" value="NZ_FPAS01000002.1"/>
</dbReference>
<accession>A0A1I7A540</accession>
<dbReference type="PANTHER" id="PTHR35092">
    <property type="entry name" value="CHLORINASE MJ1651"/>
    <property type="match status" value="1"/>
</dbReference>
<dbReference type="Pfam" id="PF01887">
    <property type="entry name" value="SAM_HAT_N"/>
    <property type="match status" value="1"/>
</dbReference>
<evidence type="ECO:0000313" key="5">
    <source>
        <dbReference type="EMBL" id="SFT70000.1"/>
    </source>
</evidence>
<gene>
    <name evidence="5" type="ORF">SAMN05216474_1897</name>
</gene>
<evidence type="ECO:0000259" key="4">
    <source>
        <dbReference type="Pfam" id="PF20257"/>
    </source>
</evidence>
<dbReference type="PANTHER" id="PTHR35092:SF1">
    <property type="entry name" value="CHLORINASE MJ1651"/>
    <property type="match status" value="1"/>
</dbReference>
<dbReference type="AlphaFoldDB" id="A0A1I7A540"/>
<dbReference type="Pfam" id="PF20257">
    <property type="entry name" value="SAM_HAT_C"/>
    <property type="match status" value="1"/>
</dbReference>
<comment type="similarity">
    <text evidence="2">Belongs to the SAM hydrolase / SAM-dependent halogenase family.</text>
</comment>
<evidence type="ECO:0008006" key="7">
    <source>
        <dbReference type="Google" id="ProtNLM"/>
    </source>
</evidence>
<protein>
    <recommendedName>
        <fullName evidence="7">S-adenosyl-l-methionine hydroxide adenosyltransferase</fullName>
    </recommendedName>
</protein>
<dbReference type="SUPFAM" id="SSF101852">
    <property type="entry name" value="Bacterial fluorinating enzyme, C-terminal domain"/>
    <property type="match status" value="1"/>
</dbReference>
<keyword evidence="6" id="KW-1185">Reference proteome</keyword>
<dbReference type="PIRSF" id="PIRSF006779">
    <property type="entry name" value="UCP006779"/>
    <property type="match status" value="1"/>
</dbReference>
<evidence type="ECO:0000256" key="2">
    <source>
        <dbReference type="ARBA" id="ARBA00024035"/>
    </source>
</evidence>
<evidence type="ECO:0000256" key="1">
    <source>
        <dbReference type="ARBA" id="ARBA00022691"/>
    </source>
</evidence>
<proteinExistence type="inferred from homology"/>
<dbReference type="InterPro" id="IPR002747">
    <property type="entry name" value="SAM_OH_AdoTrfase"/>
</dbReference>
<dbReference type="Gene3D" id="2.40.30.90">
    <property type="entry name" value="Bacterial fluorinating enzyme like"/>
    <property type="match status" value="1"/>
</dbReference>
<name>A0A1I7A540_9FLAO</name>
<dbReference type="SUPFAM" id="SSF102522">
    <property type="entry name" value="Bacterial fluorinating enzyme, N-terminal domain"/>
    <property type="match status" value="1"/>
</dbReference>
<sequence>MNIVTLTTDMGLNDHYVAALKGAMYKVESKLQIVDISHNINPFNIAQASFYIKNCLKDFPANTVHLIGVDSEPIVNFGDPDAGALPSFIRYKDQYIVATDNGIFSLILGNDAAEGMWTIDNVLSNPKLMKFPTKNILAPTAVALAQGVAPEELGSEKTSIRRKVVANPVIEPNVLKGRVIHVDNYGNLITNITKEDFDRMGKNIPFTIFFRKKEYYIDEISAGYNEVPPGERLAMFNDTDNLEIAINKGTPGNGGGANSLFGLKEGDVIRIEFSPRGSRTTLESLF</sequence>
<dbReference type="Proteomes" id="UP000236454">
    <property type="component" value="Unassembled WGS sequence"/>
</dbReference>